<dbReference type="PROSITE" id="PS51257">
    <property type="entry name" value="PROKAR_LIPOPROTEIN"/>
    <property type="match status" value="1"/>
</dbReference>
<name>A0A4Q9KDB0_9ACTN</name>
<organism evidence="1 2">
    <name type="scientific">Propioniciclava sinopodophylli</name>
    <dbReference type="NCBI Taxonomy" id="1837344"/>
    <lineage>
        <taxon>Bacteria</taxon>
        <taxon>Bacillati</taxon>
        <taxon>Actinomycetota</taxon>
        <taxon>Actinomycetes</taxon>
        <taxon>Propionibacteriales</taxon>
        <taxon>Propionibacteriaceae</taxon>
        <taxon>Propioniciclava</taxon>
    </lineage>
</organism>
<sequence length="320" mass="33506">MKKLLLPALIAAVALSGCGRPADSSTRAIPDTPQSLADELWASLEGTDADRVSEISIQLKESVVTQQGDDLGPSGIAGIKGHPEGPTQKTIQVSPTLGLDSPGGNFVYEDESVAYTTRPALPAREAVDAAAADWFAAREAMGECAEPVFLWQVNHRGSGMSTLQCGIMAEGPEHRRVGGQAVELPADPASGDMLLWLLDQAQAAGAEAVSYVGVGEFPSIAVSQPSAPLVNGEQCPWQLSPVLWETTCNTNPGKDIPLADIDAAALAAAIDSAETESASLSWDIMNLYVSLHVRRVDGSSTSYRPSGEEFDPVDVILGEG</sequence>
<evidence type="ECO:0000313" key="2">
    <source>
        <dbReference type="Proteomes" id="UP000292373"/>
    </source>
</evidence>
<keyword evidence="2" id="KW-1185">Reference proteome</keyword>
<dbReference type="EMBL" id="SDMQ01000009">
    <property type="protein sequence ID" value="TBT83932.1"/>
    <property type="molecule type" value="Genomic_DNA"/>
</dbReference>
<comment type="caution">
    <text evidence="1">The sequence shown here is derived from an EMBL/GenBank/DDBJ whole genome shotgun (WGS) entry which is preliminary data.</text>
</comment>
<protein>
    <submittedName>
        <fullName evidence="1">Uncharacterized protein</fullName>
    </submittedName>
</protein>
<evidence type="ECO:0000313" key="1">
    <source>
        <dbReference type="EMBL" id="TBT83932.1"/>
    </source>
</evidence>
<accession>A0A4Q9KDB0</accession>
<gene>
    <name evidence="1" type="ORF">ET989_09630</name>
</gene>
<dbReference type="Proteomes" id="UP000292373">
    <property type="component" value="Unassembled WGS sequence"/>
</dbReference>
<dbReference type="RefSeq" id="WP_131168356.1">
    <property type="nucleotide sequence ID" value="NZ_SDMQ01000009.1"/>
</dbReference>
<reference evidence="1 2" key="1">
    <citation type="submission" date="2019-01" db="EMBL/GenBank/DDBJ databases">
        <title>Lactibacter flavus gen. nov., sp. nov., a novel bacterium of the family Propionibacteriaceae isolated from raw milk and dairy products.</title>
        <authorList>
            <person name="Huptas C."/>
            <person name="Wenning M."/>
            <person name="Breitenwieser F."/>
            <person name="Doll E."/>
            <person name="Von Neubeck M."/>
            <person name="Busse H.-J."/>
            <person name="Scherer S."/>
        </authorList>
    </citation>
    <scope>NUCLEOTIDE SEQUENCE [LARGE SCALE GENOMIC DNA]</scope>
    <source>
        <strain evidence="1 2">KCTC 33808</strain>
    </source>
</reference>
<dbReference type="AlphaFoldDB" id="A0A4Q9KDB0"/>
<proteinExistence type="predicted"/>